<feature type="region of interest" description="Disordered" evidence="1">
    <location>
        <begin position="93"/>
        <end position="116"/>
    </location>
</feature>
<keyword evidence="3" id="KW-1185">Reference proteome</keyword>
<reference evidence="2" key="1">
    <citation type="submission" date="2023-04" db="EMBL/GenBank/DDBJ databases">
        <authorList>
            <consortium name="ELIXIR-Norway"/>
        </authorList>
    </citation>
    <scope>NUCLEOTIDE SEQUENCE [LARGE SCALE GENOMIC DNA]</scope>
</reference>
<dbReference type="Proteomes" id="UP001176941">
    <property type="component" value="Chromosome 24"/>
</dbReference>
<sequence length="316" mass="33437">MLTKPWDLPRMGQPGNAAPVPSSHCRCQGRAWQDARPCFSSGWFLWDVELGSQPGSSSLFRRGGARMALAVHSSPPPSQLSTIIRLSVAREGASVPPLHPQTQARPGRGSTRPQGHCCPRAGRWGALAKPGGRGGHSCPRPGLAPCSVVSCAWGSAGPRRLLSSLAAGLTPSELAGPQGVSAEACRLLAPASDSFNTASPLPEASSIPAPSPEAWYPEQPRLPVHLPLSSYSSGCSPLAPWRLPPSTSPSHMQAWWPWIRAQLPPTWPALPGSVSCSLCPLGTLSNPREAPSSFSLLLLCLPDPPQPKPWDTLNWS</sequence>
<accession>A0ABN8YXJ0</accession>
<gene>
    <name evidence="2" type="ORF">MRATA1EN1_LOCUS14229</name>
</gene>
<organism evidence="2 3">
    <name type="scientific">Rangifer tarandus platyrhynchus</name>
    <name type="common">Svalbard reindeer</name>
    <dbReference type="NCBI Taxonomy" id="3082113"/>
    <lineage>
        <taxon>Eukaryota</taxon>
        <taxon>Metazoa</taxon>
        <taxon>Chordata</taxon>
        <taxon>Craniata</taxon>
        <taxon>Vertebrata</taxon>
        <taxon>Euteleostomi</taxon>
        <taxon>Mammalia</taxon>
        <taxon>Eutheria</taxon>
        <taxon>Laurasiatheria</taxon>
        <taxon>Artiodactyla</taxon>
        <taxon>Ruminantia</taxon>
        <taxon>Pecora</taxon>
        <taxon>Cervidae</taxon>
        <taxon>Odocoileinae</taxon>
        <taxon>Rangifer</taxon>
    </lineage>
</organism>
<proteinExistence type="predicted"/>
<name>A0ABN8YXJ0_RANTA</name>
<protein>
    <submittedName>
        <fullName evidence="2">Uncharacterized protein</fullName>
    </submittedName>
</protein>
<evidence type="ECO:0000313" key="2">
    <source>
        <dbReference type="EMBL" id="CAI9165267.1"/>
    </source>
</evidence>
<evidence type="ECO:0000313" key="3">
    <source>
        <dbReference type="Proteomes" id="UP001176941"/>
    </source>
</evidence>
<dbReference type="EMBL" id="OX459960">
    <property type="protein sequence ID" value="CAI9165267.1"/>
    <property type="molecule type" value="Genomic_DNA"/>
</dbReference>
<feature type="region of interest" description="Disordered" evidence="1">
    <location>
        <begin position="1"/>
        <end position="20"/>
    </location>
</feature>
<evidence type="ECO:0000256" key="1">
    <source>
        <dbReference type="SAM" id="MobiDB-lite"/>
    </source>
</evidence>